<sequence length="238" mass="26162">MGDTSYHTANTNENDIKMANHPQDMIPEIPVTIDRHRPPVRNDDNAYRCACRCGCQCNCGCTCARAAIEDNVAEAVTSQSLIIQQTHYRSSENGDGYVHSPEGAEDHLIEVGDFGHIPEKEILRALSRHGRLPYTHHGILPSEYSPFTTPTATSMIVEASDDCDETASSVYSHMSTRSGGSSLLGYTGHWLDQIGMTTFTSGLGTVYSPLALTPEYPVHIEISERDLRDLPSFDLGFL</sequence>
<dbReference type="EMBL" id="JABCIY010000019">
    <property type="protein sequence ID" value="KAF7197059.1"/>
    <property type="molecule type" value="Genomic_DNA"/>
</dbReference>
<gene>
    <name evidence="1" type="ORF">HII31_01484</name>
</gene>
<dbReference type="AlphaFoldDB" id="A0A8H6RTR3"/>
<proteinExistence type="predicted"/>
<name>A0A8H6RTR3_9PEZI</name>
<dbReference type="Proteomes" id="UP000660729">
    <property type="component" value="Unassembled WGS sequence"/>
</dbReference>
<keyword evidence="2" id="KW-1185">Reference proteome</keyword>
<reference evidence="1" key="1">
    <citation type="submission" date="2020-04" db="EMBL/GenBank/DDBJ databases">
        <title>Draft genome resource of the tomato pathogen Pseudocercospora fuligena.</title>
        <authorList>
            <person name="Zaccaron A."/>
        </authorList>
    </citation>
    <scope>NUCLEOTIDE SEQUENCE</scope>
    <source>
        <strain evidence="1">PF001</strain>
    </source>
</reference>
<accession>A0A8H6RTR3</accession>
<evidence type="ECO:0000313" key="2">
    <source>
        <dbReference type="Proteomes" id="UP000660729"/>
    </source>
</evidence>
<evidence type="ECO:0000313" key="1">
    <source>
        <dbReference type="EMBL" id="KAF7197059.1"/>
    </source>
</evidence>
<organism evidence="1 2">
    <name type="scientific">Pseudocercospora fuligena</name>
    <dbReference type="NCBI Taxonomy" id="685502"/>
    <lineage>
        <taxon>Eukaryota</taxon>
        <taxon>Fungi</taxon>
        <taxon>Dikarya</taxon>
        <taxon>Ascomycota</taxon>
        <taxon>Pezizomycotina</taxon>
        <taxon>Dothideomycetes</taxon>
        <taxon>Dothideomycetidae</taxon>
        <taxon>Mycosphaerellales</taxon>
        <taxon>Mycosphaerellaceae</taxon>
        <taxon>Pseudocercospora</taxon>
    </lineage>
</organism>
<protein>
    <submittedName>
        <fullName evidence="1">Uncharacterized protein</fullName>
    </submittedName>
</protein>
<comment type="caution">
    <text evidence="1">The sequence shown here is derived from an EMBL/GenBank/DDBJ whole genome shotgun (WGS) entry which is preliminary data.</text>
</comment>